<dbReference type="SUPFAM" id="SSF53474">
    <property type="entry name" value="alpha/beta-Hydrolases"/>
    <property type="match status" value="1"/>
</dbReference>
<sequence>MKSDLQADTLAVFVHGLGGSGYGTWKQFPAILFELFGDKVDIGVFDYASFTRRLFNPKSAPMAQTEAELGDQLADLPYKRFILLGHSMGGLLAIRSLRYLAHRLDPIITSRARFAILYYASPRMGSTALPWSWTGVTTDARYLRAHGHYAREAFDFVTHYLDVSLQGHSPDMLYHVPTFSVRALSDRVVDELSSSGGIPADQKRALRGTHKSLVKPDSKDSRVVQWTSDCIQKLLDLPPPKEGSKDSYREKRDSEVVVEFNCSAKKDDWRLTFLRARESVAFNTDTKFTESVKRGSENTDLVVRVVDADDRENLHETIETVTADRLRQDKNPEMHLGISSFGSNANERQDVIHRAIGDGPPGCTRWLTADMTLAELSKSFSLWLTTAADRQVGNAYYSTRGDIRSERMIAESGIYGDQFNPGFDGQVGGYL</sequence>
<evidence type="ECO:0000259" key="1">
    <source>
        <dbReference type="Pfam" id="PF12697"/>
    </source>
</evidence>
<dbReference type="GO" id="GO:0003824">
    <property type="term" value="F:catalytic activity"/>
    <property type="evidence" value="ECO:0007669"/>
    <property type="project" value="UniProtKB-ARBA"/>
</dbReference>
<dbReference type="Proteomes" id="UP000549695">
    <property type="component" value="Unassembled WGS sequence"/>
</dbReference>
<reference evidence="2 3" key="1">
    <citation type="submission" date="2020-07" db="EMBL/GenBank/DDBJ databases">
        <title>Sequencing the genomes of 1000 actinobacteria strains.</title>
        <authorList>
            <person name="Klenk H.-P."/>
        </authorList>
    </citation>
    <scope>NUCLEOTIDE SEQUENCE [LARGE SCALE GENOMIC DNA]</scope>
    <source>
        <strain evidence="2 3">DSM 44749</strain>
    </source>
</reference>
<accession>A0A852WEV5</accession>
<proteinExistence type="predicted"/>
<comment type="caution">
    <text evidence="2">The sequence shown here is derived from an EMBL/GenBank/DDBJ whole genome shotgun (WGS) entry which is preliminary data.</text>
</comment>
<gene>
    <name evidence="2" type="ORF">HDA37_005090</name>
</gene>
<dbReference type="InterPro" id="IPR029058">
    <property type="entry name" value="AB_hydrolase_fold"/>
</dbReference>
<dbReference type="EMBL" id="JACCCZ010000001">
    <property type="protein sequence ID" value="NYG04805.1"/>
    <property type="molecule type" value="Genomic_DNA"/>
</dbReference>
<dbReference type="Gene3D" id="3.40.50.1820">
    <property type="entry name" value="alpha/beta hydrolase"/>
    <property type="match status" value="1"/>
</dbReference>
<protein>
    <submittedName>
        <fullName evidence="2">Pimeloyl-ACP methyl ester carboxylesterase</fullName>
    </submittedName>
</protein>
<dbReference type="AlphaFoldDB" id="A0A852WEV5"/>
<name>A0A852WEV5_PSEA5</name>
<evidence type="ECO:0000313" key="2">
    <source>
        <dbReference type="EMBL" id="NYG04805.1"/>
    </source>
</evidence>
<evidence type="ECO:0000313" key="3">
    <source>
        <dbReference type="Proteomes" id="UP000549695"/>
    </source>
</evidence>
<feature type="domain" description="AB hydrolase-1" evidence="1">
    <location>
        <begin position="12"/>
        <end position="151"/>
    </location>
</feature>
<dbReference type="InterPro" id="IPR000073">
    <property type="entry name" value="AB_hydrolase_1"/>
</dbReference>
<dbReference type="Pfam" id="PF12697">
    <property type="entry name" value="Abhydrolase_6"/>
    <property type="match status" value="1"/>
</dbReference>
<organism evidence="2 3">
    <name type="scientific">Pseudonocardia alni</name>
    <name type="common">Amycolata alni</name>
    <dbReference type="NCBI Taxonomy" id="33907"/>
    <lineage>
        <taxon>Bacteria</taxon>
        <taxon>Bacillati</taxon>
        <taxon>Actinomycetota</taxon>
        <taxon>Actinomycetes</taxon>
        <taxon>Pseudonocardiales</taxon>
        <taxon>Pseudonocardiaceae</taxon>
        <taxon>Pseudonocardia</taxon>
    </lineage>
</organism>
<keyword evidence="3" id="KW-1185">Reference proteome</keyword>